<proteinExistence type="inferred from homology"/>
<organism evidence="3 4">
    <name type="scientific">Variovorax gossypii</name>
    <dbReference type="NCBI Taxonomy" id="1679495"/>
    <lineage>
        <taxon>Bacteria</taxon>
        <taxon>Pseudomonadati</taxon>
        <taxon>Pseudomonadota</taxon>
        <taxon>Betaproteobacteria</taxon>
        <taxon>Burkholderiales</taxon>
        <taxon>Comamonadaceae</taxon>
        <taxon>Variovorax</taxon>
    </lineage>
</organism>
<protein>
    <submittedName>
        <fullName evidence="3">Tripartite tricarboxylate transporter substrate binding protein</fullName>
    </submittedName>
</protein>
<dbReference type="CDD" id="cd07012">
    <property type="entry name" value="PBP2_Bug_TTT"/>
    <property type="match status" value="1"/>
</dbReference>
<keyword evidence="2" id="KW-0732">Signal</keyword>
<gene>
    <name evidence="3" type="ORF">EJP69_14595</name>
</gene>
<dbReference type="InterPro" id="IPR005064">
    <property type="entry name" value="BUG"/>
</dbReference>
<feature type="chain" id="PRO_5018580862" evidence="2">
    <location>
        <begin position="22"/>
        <end position="323"/>
    </location>
</feature>
<dbReference type="EMBL" id="RXOE01000002">
    <property type="protein sequence ID" value="RTQ35581.1"/>
    <property type="molecule type" value="Genomic_DNA"/>
</dbReference>
<name>A0A3S0J7G2_9BURK</name>
<evidence type="ECO:0000313" key="4">
    <source>
        <dbReference type="Proteomes" id="UP000267418"/>
    </source>
</evidence>
<dbReference type="Proteomes" id="UP000267418">
    <property type="component" value="Unassembled WGS sequence"/>
</dbReference>
<dbReference type="AlphaFoldDB" id="A0A3S0J7G2"/>
<dbReference type="Gene3D" id="3.40.190.150">
    <property type="entry name" value="Bordetella uptake gene, domain 1"/>
    <property type="match status" value="1"/>
</dbReference>
<dbReference type="PIRSF" id="PIRSF017082">
    <property type="entry name" value="YflP"/>
    <property type="match status" value="1"/>
</dbReference>
<evidence type="ECO:0000256" key="2">
    <source>
        <dbReference type="SAM" id="SignalP"/>
    </source>
</evidence>
<feature type="signal peptide" evidence="2">
    <location>
        <begin position="1"/>
        <end position="21"/>
    </location>
</feature>
<reference evidence="3 4" key="1">
    <citation type="submission" date="2018-12" db="EMBL/GenBank/DDBJ databases">
        <title>The genome of Variovorax gossypii DSM 100435.</title>
        <authorList>
            <person name="Gao J."/>
            <person name="Sun J."/>
        </authorList>
    </citation>
    <scope>NUCLEOTIDE SEQUENCE [LARGE SCALE GENOMIC DNA]</scope>
    <source>
        <strain evidence="3 4">DSM 100435</strain>
    </source>
</reference>
<dbReference type="PANTHER" id="PTHR42928:SF5">
    <property type="entry name" value="BLR1237 PROTEIN"/>
    <property type="match status" value="1"/>
</dbReference>
<evidence type="ECO:0000313" key="3">
    <source>
        <dbReference type="EMBL" id="RTQ35581.1"/>
    </source>
</evidence>
<dbReference type="OrthoDB" id="8678477at2"/>
<dbReference type="InterPro" id="IPR042100">
    <property type="entry name" value="Bug_dom1"/>
</dbReference>
<dbReference type="Pfam" id="PF03401">
    <property type="entry name" value="TctC"/>
    <property type="match status" value="1"/>
</dbReference>
<dbReference type="RefSeq" id="WP_126470892.1">
    <property type="nucleotide sequence ID" value="NZ_RXOE01000002.1"/>
</dbReference>
<comment type="similarity">
    <text evidence="1">Belongs to the UPF0065 (bug) family.</text>
</comment>
<dbReference type="SUPFAM" id="SSF53850">
    <property type="entry name" value="Periplasmic binding protein-like II"/>
    <property type="match status" value="1"/>
</dbReference>
<keyword evidence="4" id="KW-1185">Reference proteome</keyword>
<accession>A0A3S0J7G2</accession>
<dbReference type="PANTHER" id="PTHR42928">
    <property type="entry name" value="TRICARBOXYLATE-BINDING PROTEIN"/>
    <property type="match status" value="1"/>
</dbReference>
<evidence type="ECO:0000256" key="1">
    <source>
        <dbReference type="ARBA" id="ARBA00006987"/>
    </source>
</evidence>
<dbReference type="Gene3D" id="3.40.190.10">
    <property type="entry name" value="Periplasmic binding protein-like II"/>
    <property type="match status" value="1"/>
</dbReference>
<comment type="caution">
    <text evidence="3">The sequence shown here is derived from an EMBL/GenBank/DDBJ whole genome shotgun (WGS) entry which is preliminary data.</text>
</comment>
<sequence>MQFIKIIIAATALACSGLSSAQNYPSKPVTLVVPAAPGGGTDILGRAFAEQLKKRLDQPVIVDNKPGASGMIGTQAVAKASPDGYTLLFTYSSPIYYAQHTFNNVPYDVKRDLAVISEVATNTMILMVNNDVPAKNMKEFVAWAKKEKGRLSYGSLGTGSGGHLTAAYLSKSQGLEMVHVPYKSEAPFAQDLAAGVVPWGMGTLAPMLPLIQSGRVRPIAVLSEKRLQGLPNVPTMKEEGFPDPELVTMSWFVFAAPAATPKPILDRLEKYAREIAQSPAMKARLEELGMDAVGGSAADFRRNFDATGPLIEKLVKISGARNE</sequence>